<gene>
    <name evidence="1" type="ORF">Vretimale_15656</name>
</gene>
<evidence type="ECO:0000313" key="1">
    <source>
        <dbReference type="EMBL" id="GIM12282.1"/>
    </source>
</evidence>
<dbReference type="EMBL" id="BNCQ01000042">
    <property type="protein sequence ID" value="GIM12282.1"/>
    <property type="molecule type" value="Genomic_DNA"/>
</dbReference>
<organism evidence="1 2">
    <name type="scientific">Volvox reticuliferus</name>
    <dbReference type="NCBI Taxonomy" id="1737510"/>
    <lineage>
        <taxon>Eukaryota</taxon>
        <taxon>Viridiplantae</taxon>
        <taxon>Chlorophyta</taxon>
        <taxon>core chlorophytes</taxon>
        <taxon>Chlorophyceae</taxon>
        <taxon>CS clade</taxon>
        <taxon>Chlamydomonadales</taxon>
        <taxon>Volvocaceae</taxon>
        <taxon>Volvox</taxon>
    </lineage>
</organism>
<accession>A0A8J4LVW1</accession>
<name>A0A8J4LVW1_9CHLO</name>
<evidence type="ECO:0000313" key="2">
    <source>
        <dbReference type="Proteomes" id="UP000722791"/>
    </source>
</evidence>
<sequence length="105" mass="11476">MNIIHNTAHSHSPFLESPVLANAGLPWTSFRYCLPQKTEWQLSMSPIGALVVIPSCSLPTHSQVLNAAVLSRWSRSRPGLATSTAIPFRSRAFSCCRFSPPISSP</sequence>
<dbReference type="Proteomes" id="UP000722791">
    <property type="component" value="Unassembled WGS sequence"/>
</dbReference>
<reference evidence="1" key="1">
    <citation type="journal article" date="2021" name="Proc. Natl. Acad. Sci. U.S.A.">
        <title>Three genomes in the algal genus Volvox reveal the fate of a haploid sex-determining region after a transition to homothallism.</title>
        <authorList>
            <person name="Yamamoto K."/>
            <person name="Hamaji T."/>
            <person name="Kawai-Toyooka H."/>
            <person name="Matsuzaki R."/>
            <person name="Takahashi F."/>
            <person name="Nishimura Y."/>
            <person name="Kawachi M."/>
            <person name="Noguchi H."/>
            <person name="Minakuchi Y."/>
            <person name="Umen J.G."/>
            <person name="Toyoda A."/>
            <person name="Nozaki H."/>
        </authorList>
    </citation>
    <scope>NUCLEOTIDE SEQUENCE</scope>
    <source>
        <strain evidence="1">NIES-3785</strain>
    </source>
</reference>
<feature type="non-terminal residue" evidence="1">
    <location>
        <position position="105"/>
    </location>
</feature>
<protein>
    <submittedName>
        <fullName evidence="1">Uncharacterized protein</fullName>
    </submittedName>
</protein>
<proteinExistence type="predicted"/>
<comment type="caution">
    <text evidence="1">The sequence shown here is derived from an EMBL/GenBank/DDBJ whole genome shotgun (WGS) entry which is preliminary data.</text>
</comment>
<dbReference type="AlphaFoldDB" id="A0A8J4LVW1"/>